<keyword evidence="4" id="KW-1185">Reference proteome</keyword>
<protein>
    <submittedName>
        <fullName evidence="3">Nucleotidyltransferase family protein</fullName>
    </submittedName>
</protein>
<evidence type="ECO:0000313" key="3">
    <source>
        <dbReference type="EMBL" id="RYC04271.1"/>
    </source>
</evidence>
<dbReference type="Gene3D" id="3.90.550.10">
    <property type="entry name" value="Spore Coat Polysaccharide Biosynthesis Protein SpsA, Chain A"/>
    <property type="match status" value="1"/>
</dbReference>
<comment type="caution">
    <text evidence="3">The sequence shown here is derived from an EMBL/GenBank/DDBJ whole genome shotgun (WGS) entry which is preliminary data.</text>
</comment>
<sequence>MAIVRRQPPRSARRAPRPNGPKVTGPRSRSQVAGPWDAARVTSVVGLLLAAGAGERYGGPKALARDDDGTSWLLRSVQALRPCAEIVVVLGAEAGRAAALLPMSVSRIRCDDWAEGMGASLRTGLEALSYTDHDAVLVSLVDLPDVDAAVVDRVLDAAHGRATLARAAYDGVPGHPVLLGRDHWAGVVDAATGDRGARDYLATHAVELVECGDLATGTDVDHR</sequence>
<dbReference type="GO" id="GO:0016779">
    <property type="term" value="F:nucleotidyltransferase activity"/>
    <property type="evidence" value="ECO:0007669"/>
    <property type="project" value="UniProtKB-ARBA"/>
</dbReference>
<reference evidence="3 4" key="1">
    <citation type="submission" date="2019-01" db="EMBL/GenBank/DDBJ databases">
        <title>Novel species of Nocardioides.</title>
        <authorList>
            <person name="Liu Q."/>
            <person name="Xin Y.-H."/>
        </authorList>
    </citation>
    <scope>NUCLEOTIDE SEQUENCE [LARGE SCALE GENOMIC DNA]</scope>
    <source>
        <strain evidence="3 4">CGMCC 4.6875</strain>
    </source>
</reference>
<feature type="domain" description="MobA-like NTP transferase" evidence="2">
    <location>
        <begin position="46"/>
        <end position="204"/>
    </location>
</feature>
<dbReference type="CDD" id="cd04182">
    <property type="entry name" value="GT_2_like_f"/>
    <property type="match status" value="1"/>
</dbReference>
<organism evidence="3 4">
    <name type="scientific">Nocardioides ganghwensis</name>
    <dbReference type="NCBI Taxonomy" id="252230"/>
    <lineage>
        <taxon>Bacteria</taxon>
        <taxon>Bacillati</taxon>
        <taxon>Actinomycetota</taxon>
        <taxon>Actinomycetes</taxon>
        <taxon>Propionibacteriales</taxon>
        <taxon>Nocardioidaceae</taxon>
        <taxon>Nocardioides</taxon>
    </lineage>
</organism>
<dbReference type="InterPro" id="IPR029044">
    <property type="entry name" value="Nucleotide-diphossugar_trans"/>
</dbReference>
<dbReference type="Pfam" id="PF12804">
    <property type="entry name" value="NTP_transf_3"/>
    <property type="match status" value="1"/>
</dbReference>
<evidence type="ECO:0000256" key="1">
    <source>
        <dbReference type="SAM" id="MobiDB-lite"/>
    </source>
</evidence>
<dbReference type="InterPro" id="IPR025877">
    <property type="entry name" value="MobA-like_NTP_Trfase"/>
</dbReference>
<dbReference type="EMBL" id="SDWU01000002">
    <property type="protein sequence ID" value="RYC04271.1"/>
    <property type="molecule type" value="Genomic_DNA"/>
</dbReference>
<evidence type="ECO:0000313" key="4">
    <source>
        <dbReference type="Proteomes" id="UP000293291"/>
    </source>
</evidence>
<dbReference type="PANTHER" id="PTHR43777:SF1">
    <property type="entry name" value="MOLYBDENUM COFACTOR CYTIDYLYLTRANSFERASE"/>
    <property type="match status" value="1"/>
</dbReference>
<feature type="compositionally biased region" description="Basic residues" evidence="1">
    <location>
        <begin position="7"/>
        <end position="16"/>
    </location>
</feature>
<keyword evidence="3" id="KW-0808">Transferase</keyword>
<dbReference type="AlphaFoldDB" id="A0A4Q2SHC3"/>
<dbReference type="Proteomes" id="UP000293291">
    <property type="component" value="Unassembled WGS sequence"/>
</dbReference>
<dbReference type="SUPFAM" id="SSF53448">
    <property type="entry name" value="Nucleotide-diphospho-sugar transferases"/>
    <property type="match status" value="1"/>
</dbReference>
<accession>A0A4Q2SHC3</accession>
<dbReference type="OrthoDB" id="4427994at2"/>
<name>A0A4Q2SHC3_9ACTN</name>
<evidence type="ECO:0000259" key="2">
    <source>
        <dbReference type="Pfam" id="PF12804"/>
    </source>
</evidence>
<feature type="region of interest" description="Disordered" evidence="1">
    <location>
        <begin position="1"/>
        <end position="34"/>
    </location>
</feature>
<gene>
    <name evidence="3" type="ORF">EUA07_01950</name>
</gene>
<proteinExistence type="predicted"/>
<dbReference type="PANTHER" id="PTHR43777">
    <property type="entry name" value="MOLYBDENUM COFACTOR CYTIDYLYLTRANSFERASE"/>
    <property type="match status" value="1"/>
</dbReference>